<dbReference type="GO" id="GO:0046872">
    <property type="term" value="F:metal ion binding"/>
    <property type="evidence" value="ECO:0007669"/>
    <property type="project" value="UniProtKB-KW"/>
</dbReference>
<evidence type="ECO:0000256" key="7">
    <source>
        <dbReference type="SAM" id="SignalP"/>
    </source>
</evidence>
<evidence type="ECO:0000256" key="4">
    <source>
        <dbReference type="ARBA" id="ARBA00023002"/>
    </source>
</evidence>
<dbReference type="OrthoDB" id="5342087at2"/>
<feature type="chain" id="PRO_5002694995" description="Cytochrome c domain-containing protein" evidence="7">
    <location>
        <begin position="17"/>
        <end position="679"/>
    </location>
</feature>
<evidence type="ECO:0000259" key="8">
    <source>
        <dbReference type="PROSITE" id="PS51007"/>
    </source>
</evidence>
<dbReference type="AlphaFoldDB" id="A6G1E5"/>
<dbReference type="eggNOG" id="COG1858">
    <property type="taxonomic scope" value="Bacteria"/>
</dbReference>
<organism evidence="9 10">
    <name type="scientific">Plesiocystis pacifica SIR-1</name>
    <dbReference type="NCBI Taxonomy" id="391625"/>
    <lineage>
        <taxon>Bacteria</taxon>
        <taxon>Pseudomonadati</taxon>
        <taxon>Myxococcota</taxon>
        <taxon>Polyangia</taxon>
        <taxon>Nannocystales</taxon>
        <taxon>Nannocystaceae</taxon>
        <taxon>Plesiocystis</taxon>
    </lineage>
</organism>
<accession>A6G1E5</accession>
<evidence type="ECO:0000256" key="2">
    <source>
        <dbReference type="ARBA" id="ARBA00022723"/>
    </source>
</evidence>
<keyword evidence="10" id="KW-1185">Reference proteome</keyword>
<dbReference type="RefSeq" id="WP_006970544.1">
    <property type="nucleotide sequence ID" value="NZ_ABCS01000012.1"/>
</dbReference>
<proteinExistence type="predicted"/>
<dbReference type="Gene3D" id="1.10.760.10">
    <property type="entry name" value="Cytochrome c-like domain"/>
    <property type="match status" value="2"/>
</dbReference>
<feature type="signal peptide" evidence="7">
    <location>
        <begin position="1"/>
        <end position="16"/>
    </location>
</feature>
<sequence length="679" mass="70999">MRAGKLVLPLSLLALAATSIGLVKDVDAKQPIPEPQQFVDVDEPFIDDFHHFEMGMEGVALPDFRLSDMALGGAKAPTVVPHVGSHGSTVVVDDFGVLSLDRDSGALVRSDAQGQVLARMDLNSGAGEIVRDGGSGRIYVTDRRDDRVVVIGGDSATELKVLNGAKLHEPHGLALSPDGKILYVTLVADSQLVALDTETMAERWRLELANEPRGVAVSADGSTALVGFLTTGALASVELGGSSPNVSYVALDAGQRGSSDGFGGTVPVDPTVQGDAEMQLAAGKLPSVSEVEDIGRRFARNAFAVGFIGDDLGVAPHQFSSPHAASTGFESEGTYGGGGGFLAPITHRLAMIDGEDAFAPRLAFADIGVHQPRAMAYDGAADTLYVAGYGDDKVLAIAEVSRGTIHLAWTSFVNTAGSCGPDGLAVDGGDLVVHCELSRNLLRIDTTKVDSGFPTPTAGPELAASIRTPAEARGADLFRRGMDHRMSGGGFLACASCHPEGRTDGLSWRIEGHNLQTPLLAGRLVGNHPFKWDGKDKDLTTSLTHTISRLGGAGLQPGELADLQAYCESMPRPEAPKVADADALARGRAIFESDEAACSACHEGELLADGTQHGLETNIGKVDTPSLIGLAHSAPYYHDGSARTLRALLTNKASIHDMGQTSHLSEGEIADLIVYLESL</sequence>
<evidence type="ECO:0000313" key="9">
    <source>
        <dbReference type="EMBL" id="EDM80209.1"/>
    </source>
</evidence>
<keyword evidence="1 6" id="KW-0349">Heme</keyword>
<evidence type="ECO:0000313" key="10">
    <source>
        <dbReference type="Proteomes" id="UP000005801"/>
    </source>
</evidence>
<feature type="domain" description="Cytochrome c" evidence="8">
    <location>
        <begin position="469"/>
        <end position="571"/>
    </location>
</feature>
<dbReference type="GO" id="GO:0020037">
    <property type="term" value="F:heme binding"/>
    <property type="evidence" value="ECO:0007669"/>
    <property type="project" value="InterPro"/>
</dbReference>
<keyword evidence="3 7" id="KW-0732">Signal</keyword>
<dbReference type="GO" id="GO:0004130">
    <property type="term" value="F:cytochrome-c peroxidase activity"/>
    <property type="evidence" value="ECO:0007669"/>
    <property type="project" value="TreeGrafter"/>
</dbReference>
<dbReference type="GO" id="GO:0009055">
    <property type="term" value="F:electron transfer activity"/>
    <property type="evidence" value="ECO:0007669"/>
    <property type="project" value="InterPro"/>
</dbReference>
<dbReference type="InterPro" id="IPR036909">
    <property type="entry name" value="Cyt_c-like_dom_sf"/>
</dbReference>
<dbReference type="Proteomes" id="UP000005801">
    <property type="component" value="Unassembled WGS sequence"/>
</dbReference>
<dbReference type="PANTHER" id="PTHR30600">
    <property type="entry name" value="CYTOCHROME C PEROXIDASE-RELATED"/>
    <property type="match status" value="1"/>
</dbReference>
<dbReference type="Gene3D" id="2.130.10.10">
    <property type="entry name" value="YVTN repeat-like/Quinoprotein amine dehydrogenase"/>
    <property type="match status" value="1"/>
</dbReference>
<evidence type="ECO:0000256" key="1">
    <source>
        <dbReference type="ARBA" id="ARBA00022617"/>
    </source>
</evidence>
<name>A6G1E5_9BACT</name>
<protein>
    <recommendedName>
        <fullName evidence="8">Cytochrome c domain-containing protein</fullName>
    </recommendedName>
</protein>
<dbReference type="InterPro" id="IPR011045">
    <property type="entry name" value="N2O_reductase_N"/>
</dbReference>
<keyword evidence="2 6" id="KW-0479">Metal-binding</keyword>
<dbReference type="SUPFAM" id="SSF50974">
    <property type="entry name" value="Nitrous oxide reductase, N-terminal domain"/>
    <property type="match status" value="1"/>
</dbReference>
<dbReference type="eggNOG" id="COG3391">
    <property type="taxonomic scope" value="Bacteria"/>
</dbReference>
<reference evidence="9 10" key="1">
    <citation type="submission" date="2007-06" db="EMBL/GenBank/DDBJ databases">
        <authorList>
            <person name="Shimkets L."/>
            <person name="Ferriera S."/>
            <person name="Johnson J."/>
            <person name="Kravitz S."/>
            <person name="Beeson K."/>
            <person name="Sutton G."/>
            <person name="Rogers Y.-H."/>
            <person name="Friedman R."/>
            <person name="Frazier M."/>
            <person name="Venter J.C."/>
        </authorList>
    </citation>
    <scope>NUCLEOTIDE SEQUENCE [LARGE SCALE GENOMIC DNA]</scope>
    <source>
        <strain evidence="9 10">SIR-1</strain>
    </source>
</reference>
<dbReference type="SUPFAM" id="SSF46626">
    <property type="entry name" value="Cytochrome c"/>
    <property type="match status" value="2"/>
</dbReference>
<dbReference type="InterPro" id="IPR009056">
    <property type="entry name" value="Cyt_c-like_dom"/>
</dbReference>
<keyword evidence="4" id="KW-0560">Oxidoreductase</keyword>
<dbReference type="PANTHER" id="PTHR30600:SF10">
    <property type="entry name" value="BLL6722 PROTEIN"/>
    <property type="match status" value="1"/>
</dbReference>
<feature type="domain" description="Cytochrome c" evidence="8">
    <location>
        <begin position="582"/>
        <end position="679"/>
    </location>
</feature>
<dbReference type="PROSITE" id="PS51007">
    <property type="entry name" value="CYTC"/>
    <property type="match status" value="2"/>
</dbReference>
<evidence type="ECO:0000256" key="6">
    <source>
        <dbReference type="PROSITE-ProRule" id="PRU00433"/>
    </source>
</evidence>
<evidence type="ECO:0000256" key="5">
    <source>
        <dbReference type="ARBA" id="ARBA00023004"/>
    </source>
</evidence>
<comment type="caution">
    <text evidence="9">The sequence shown here is derived from an EMBL/GenBank/DDBJ whole genome shotgun (WGS) entry which is preliminary data.</text>
</comment>
<dbReference type="InterPro" id="IPR015943">
    <property type="entry name" value="WD40/YVTN_repeat-like_dom_sf"/>
</dbReference>
<gene>
    <name evidence="9" type="ORF">PPSIR1_36202</name>
</gene>
<evidence type="ECO:0000256" key="3">
    <source>
        <dbReference type="ARBA" id="ARBA00022729"/>
    </source>
</evidence>
<dbReference type="STRING" id="391625.PPSIR1_36202"/>
<dbReference type="InterPro" id="IPR051395">
    <property type="entry name" value="Cytochrome_c_Peroxidase/MauG"/>
</dbReference>
<dbReference type="EMBL" id="ABCS01000012">
    <property type="protein sequence ID" value="EDM80209.1"/>
    <property type="molecule type" value="Genomic_DNA"/>
</dbReference>
<keyword evidence="5 6" id="KW-0408">Iron</keyword>